<feature type="compositionally biased region" description="Basic and acidic residues" evidence="2">
    <location>
        <begin position="309"/>
        <end position="333"/>
    </location>
</feature>
<accession>A0ABY4GTH3</accession>
<dbReference type="Gene3D" id="1.10.10.10">
    <property type="entry name" value="Winged helix-like DNA-binding domain superfamily/Winged helix DNA-binding domain"/>
    <property type="match status" value="1"/>
</dbReference>
<name>A0ABY4GTH3_9BACI</name>
<protein>
    <submittedName>
        <fullName evidence="5">Replication protein</fullName>
    </submittedName>
</protein>
<gene>
    <name evidence="5" type="ORF">MUN87_08935</name>
</gene>
<dbReference type="Gene3D" id="1.10.10.630">
    <property type="entry name" value="DnaD domain-like"/>
    <property type="match status" value="1"/>
</dbReference>
<dbReference type="InterPro" id="IPR006497">
    <property type="entry name" value="Phage_lambda_VrpO_N"/>
</dbReference>
<dbReference type="InterPro" id="IPR036388">
    <property type="entry name" value="WH-like_DNA-bd_sf"/>
</dbReference>
<dbReference type="EMBL" id="CP095071">
    <property type="protein sequence ID" value="UOQ86987.1"/>
    <property type="molecule type" value="Genomic_DNA"/>
</dbReference>
<dbReference type="PANTHER" id="PTHR37293:SF5">
    <property type="entry name" value="DNA REPLICATION PROTEIN"/>
    <property type="match status" value="1"/>
</dbReference>
<proteinExistence type="inferred from homology"/>
<dbReference type="RefSeq" id="WP_244747410.1">
    <property type="nucleotide sequence ID" value="NZ_CP095071.1"/>
</dbReference>
<comment type="similarity">
    <text evidence="1">Belongs to the DnaB/DnaD family.</text>
</comment>
<keyword evidence="6" id="KW-1185">Reference proteome</keyword>
<reference evidence="5 6" key="1">
    <citation type="submission" date="2022-04" db="EMBL/GenBank/DDBJ databases">
        <title>Gracilibacillus sp. isolated from saltern.</title>
        <authorList>
            <person name="Won M."/>
            <person name="Lee C.-M."/>
            <person name="Woen H.-Y."/>
            <person name="Kwon S.-W."/>
        </authorList>
    </citation>
    <scope>NUCLEOTIDE SEQUENCE [LARGE SCALE GENOMIC DNA]</scope>
    <source>
        <strain evidence="5 6">SSPM10-3</strain>
    </source>
</reference>
<dbReference type="InterPro" id="IPR034829">
    <property type="entry name" value="DnaD-like_sf"/>
</dbReference>
<dbReference type="SUPFAM" id="SSF158499">
    <property type="entry name" value="DnaD domain-like"/>
    <property type="match status" value="1"/>
</dbReference>
<evidence type="ECO:0000313" key="6">
    <source>
        <dbReference type="Proteomes" id="UP000831537"/>
    </source>
</evidence>
<dbReference type="PANTHER" id="PTHR37293">
    <property type="entry name" value="PHAGE REPLICATION PROTEIN-RELATED"/>
    <property type="match status" value="1"/>
</dbReference>
<dbReference type="InterPro" id="IPR006343">
    <property type="entry name" value="DnaB/C_C"/>
</dbReference>
<evidence type="ECO:0000313" key="5">
    <source>
        <dbReference type="EMBL" id="UOQ86987.1"/>
    </source>
</evidence>
<feature type="domain" description="DnaB/C C-terminal" evidence="4">
    <location>
        <begin position="214"/>
        <end position="274"/>
    </location>
</feature>
<evidence type="ECO:0000256" key="2">
    <source>
        <dbReference type="SAM" id="MobiDB-lite"/>
    </source>
</evidence>
<dbReference type="InterPro" id="IPR053162">
    <property type="entry name" value="DnaD"/>
</dbReference>
<evidence type="ECO:0000256" key="1">
    <source>
        <dbReference type="ARBA" id="ARBA00093462"/>
    </source>
</evidence>
<dbReference type="Pfam" id="PF07261">
    <property type="entry name" value="DnaB_2"/>
    <property type="match status" value="1"/>
</dbReference>
<organism evidence="5 6">
    <name type="scientific">Gracilibacillus salinarum</name>
    <dbReference type="NCBI Taxonomy" id="2932255"/>
    <lineage>
        <taxon>Bacteria</taxon>
        <taxon>Bacillati</taxon>
        <taxon>Bacillota</taxon>
        <taxon>Bacilli</taxon>
        <taxon>Bacillales</taxon>
        <taxon>Bacillaceae</taxon>
        <taxon>Gracilibacillus</taxon>
    </lineage>
</organism>
<dbReference type="NCBIfam" id="TIGR01446">
    <property type="entry name" value="DnaD_dom"/>
    <property type="match status" value="1"/>
</dbReference>
<dbReference type="Pfam" id="PF04492">
    <property type="entry name" value="Phage_rep_O"/>
    <property type="match status" value="1"/>
</dbReference>
<evidence type="ECO:0000259" key="4">
    <source>
        <dbReference type="Pfam" id="PF07261"/>
    </source>
</evidence>
<dbReference type="Proteomes" id="UP000831537">
    <property type="component" value="Chromosome"/>
</dbReference>
<feature type="domain" description="Bacteriophage lambda Replication protein O N-terminal" evidence="3">
    <location>
        <begin position="5"/>
        <end position="98"/>
    </location>
</feature>
<evidence type="ECO:0000259" key="3">
    <source>
        <dbReference type="Pfam" id="PF04492"/>
    </source>
</evidence>
<sequence>MANPQVEDGYIRIANDLWNEVLRRAFSKRQTNLILFIWRLSYGTGQSDCLIPSFTNFELAGMYKQDVKKELTFLRDCAVLYWDSQTMVFWINKNYHLWQITPNKKWDNERFKQLLKKNVHRKKANTSDAQPVTAERKQVSDVLTKPGKTVSKSLTSKLVKYVPENSVKSMVIRDPASRKTEGKTEGRKDRKECNSYRDPRFRELMQFYRENLQIGLTDSPYNYELLTQWYEEYGHELVMEAMRNATRAEAKGVKYLESVLLNWANMGVKTAADVTVMQKQRNVSQRKPSYQKNRADAKRDIVPDWYVKQKSEPVKEDSMTEEEKDRRAAEVDRMFGMSTLN</sequence>
<feature type="region of interest" description="Disordered" evidence="2">
    <location>
        <begin position="309"/>
        <end position="341"/>
    </location>
</feature>